<dbReference type="Proteomes" id="UP001162905">
    <property type="component" value="Unassembled WGS sequence"/>
</dbReference>
<dbReference type="EMBL" id="JAKJXH010000017">
    <property type="protein sequence ID" value="MCF7543890.1"/>
    <property type="molecule type" value="Genomic_DNA"/>
</dbReference>
<dbReference type="RefSeq" id="WP_237253334.1">
    <property type="nucleotide sequence ID" value="NZ_JAKJXH010000017.1"/>
</dbReference>
<protein>
    <submittedName>
        <fullName evidence="1">DUF2514 domain-containing protein</fullName>
    </submittedName>
</protein>
<evidence type="ECO:0000313" key="2">
    <source>
        <dbReference type="Proteomes" id="UP001162905"/>
    </source>
</evidence>
<dbReference type="Pfam" id="PF10721">
    <property type="entry name" value="DUF2514"/>
    <property type="match status" value="1"/>
</dbReference>
<name>A0ABS9I810_9PSED</name>
<proteinExistence type="predicted"/>
<dbReference type="InterPro" id="IPR019659">
    <property type="entry name" value="DUF2514"/>
</dbReference>
<comment type="caution">
    <text evidence="1">The sequence shown here is derived from an EMBL/GenBank/DDBJ whole genome shotgun (WGS) entry which is preliminary data.</text>
</comment>
<organism evidence="1 2">
    <name type="scientific">Pseudomonas petrae</name>
    <dbReference type="NCBI Taxonomy" id="2912190"/>
    <lineage>
        <taxon>Bacteria</taxon>
        <taxon>Pseudomonadati</taxon>
        <taxon>Pseudomonadota</taxon>
        <taxon>Gammaproteobacteria</taxon>
        <taxon>Pseudomonadales</taxon>
        <taxon>Pseudomonadaceae</taxon>
        <taxon>Pseudomonas</taxon>
    </lineage>
</organism>
<gene>
    <name evidence="1" type="ORF">L4G47_16930</name>
</gene>
<accession>A0ABS9I810</accession>
<evidence type="ECO:0000313" key="1">
    <source>
        <dbReference type="EMBL" id="MCF7543890.1"/>
    </source>
</evidence>
<keyword evidence="2" id="KW-1185">Reference proteome</keyword>
<sequence length="166" mass="17597">MISALRLVPALAWAVAALIIALALAAGYQTLELADVRADYAGYRADIEAKAAEASELARQTEQQRQRDIEQVRNDAQSQIKVAAADAVNAQSAADRLQLEVNKLLAGRASLNSQVAAGGASIRDLTAVLADLRQRADQRAGELANALDASRIAGQACERSYDALIK</sequence>
<reference evidence="1" key="1">
    <citation type="submission" date="2022-01" db="EMBL/GenBank/DDBJ databases">
        <title>Pseudomonas sp. nov. isolated from Antarctic regolith.</title>
        <authorList>
            <person name="Novakova D."/>
            <person name="Sedlar K."/>
        </authorList>
    </citation>
    <scope>NUCLEOTIDE SEQUENCE</scope>
    <source>
        <strain evidence="1">P2647</strain>
    </source>
</reference>